<evidence type="ECO:0000259" key="3">
    <source>
        <dbReference type="Pfam" id="PF13240"/>
    </source>
</evidence>
<feature type="compositionally biased region" description="Polar residues" evidence="1">
    <location>
        <begin position="59"/>
        <end position="70"/>
    </location>
</feature>
<reference evidence="7 12" key="3">
    <citation type="submission" date="2018-02" db="EMBL/GenBank/DDBJ databases">
        <title>Complete genome sequencing of Faecalibacterium prausnitzii strains isolated from the human gut.</title>
        <authorList>
            <person name="Fitzgerald B.C."/>
            <person name="Shkoporov A.N."/>
            <person name="Ross P.R."/>
            <person name="Hill C."/>
        </authorList>
    </citation>
    <scope>NUCLEOTIDE SEQUENCE [LARGE SCALE GENOMIC DNA]</scope>
    <source>
        <strain evidence="7 12">APC924/119</strain>
    </source>
</reference>
<dbReference type="EMBL" id="NMTW01000037">
    <property type="protein sequence ID" value="PDX75349.1"/>
    <property type="molecule type" value="Genomic_DNA"/>
</dbReference>
<reference evidence="5" key="2">
    <citation type="submission" date="2017-07" db="EMBL/GenBank/DDBJ databases">
        <authorList>
            <person name="Sun Z.S."/>
            <person name="Albrecht U."/>
            <person name="Echele G."/>
            <person name="Lee C.C."/>
        </authorList>
    </citation>
    <scope>NUCLEOTIDE SEQUENCE</scope>
    <source>
        <strain evidence="5">CNCM I 4546</strain>
        <strain evidence="6">CNCM I 4573</strain>
    </source>
</reference>
<organism evidence="5 10">
    <name type="scientific">Faecalibacterium prausnitzii</name>
    <dbReference type="NCBI Taxonomy" id="853"/>
    <lineage>
        <taxon>Bacteria</taxon>
        <taxon>Bacillati</taxon>
        <taxon>Bacillota</taxon>
        <taxon>Clostridia</taxon>
        <taxon>Eubacteriales</taxon>
        <taxon>Oscillospiraceae</taxon>
        <taxon>Faecalibacterium</taxon>
    </lineage>
</organism>
<accession>A0A2A6ZZR5</accession>
<feature type="region of interest" description="Disordered" evidence="1">
    <location>
        <begin position="28"/>
        <end position="104"/>
    </location>
</feature>
<evidence type="ECO:0000256" key="2">
    <source>
        <dbReference type="SAM" id="Phobius"/>
    </source>
</evidence>
<dbReference type="EMBL" id="WKQM01000067">
    <property type="protein sequence ID" value="MSC53162.1"/>
    <property type="molecule type" value="Genomic_DNA"/>
</dbReference>
<evidence type="ECO:0000313" key="5">
    <source>
        <dbReference type="EMBL" id="PDX72401.1"/>
    </source>
</evidence>
<evidence type="ECO:0000313" key="9">
    <source>
        <dbReference type="EMBL" id="RGC00505.1"/>
    </source>
</evidence>
<evidence type="ECO:0000313" key="14">
    <source>
        <dbReference type="Proteomes" id="UP000260783"/>
    </source>
</evidence>
<keyword evidence="2" id="KW-1133">Transmembrane helix</keyword>
<evidence type="ECO:0000313" key="15">
    <source>
        <dbReference type="Proteomes" id="UP000462091"/>
    </source>
</evidence>
<dbReference type="Pfam" id="PF13240">
    <property type="entry name" value="Zn_Ribbon_1"/>
    <property type="match status" value="1"/>
</dbReference>
<dbReference type="Proteomes" id="UP000220157">
    <property type="component" value="Unassembled WGS sequence"/>
</dbReference>
<dbReference type="Proteomes" id="UP000219901">
    <property type="component" value="Unassembled WGS sequence"/>
</dbReference>
<dbReference type="InterPro" id="IPR026870">
    <property type="entry name" value="Zinc_ribbon_dom"/>
</dbReference>
<dbReference type="RefSeq" id="WP_015537451.1">
    <property type="nucleotide sequence ID" value="NZ_CP030777.1"/>
</dbReference>
<reference evidence="13 14" key="4">
    <citation type="submission" date="2018-08" db="EMBL/GenBank/DDBJ databases">
        <title>A genome reference for cultivated species of the human gut microbiota.</title>
        <authorList>
            <person name="Zou Y."/>
            <person name="Xue W."/>
            <person name="Luo G."/>
        </authorList>
    </citation>
    <scope>NUCLEOTIDE SEQUENCE [LARGE SCALE GENOMIC DNA]</scope>
    <source>
        <strain evidence="9 14">AF29-11BH</strain>
        <strain evidence="8 13">AF31-14AC</strain>
    </source>
</reference>
<keyword evidence="2" id="KW-0812">Transmembrane</keyword>
<feature type="compositionally biased region" description="Basic and acidic residues" evidence="1">
    <location>
        <begin position="39"/>
        <end position="54"/>
    </location>
</feature>
<dbReference type="AlphaFoldDB" id="A0A2A6ZZR5"/>
<evidence type="ECO:0000256" key="1">
    <source>
        <dbReference type="SAM" id="MobiDB-lite"/>
    </source>
</evidence>
<keyword evidence="2" id="KW-0472">Membrane</keyword>
<evidence type="ECO:0000313" key="7">
    <source>
        <dbReference type="EMBL" id="RAW66794.1"/>
    </source>
</evidence>
<protein>
    <submittedName>
        <fullName evidence="5">Zinc ribbon domain-containing protein</fullName>
    </submittedName>
</protein>
<feature type="domain" description="Zinc-ribbon" evidence="3">
    <location>
        <begin position="4"/>
        <end position="25"/>
    </location>
</feature>
<comment type="caution">
    <text evidence="5">The sequence shown here is derived from an EMBL/GenBank/DDBJ whole genome shotgun (WGS) entry which is preliminary data.</text>
</comment>
<evidence type="ECO:0000313" key="13">
    <source>
        <dbReference type="Proteomes" id="UP000260782"/>
    </source>
</evidence>
<dbReference type="EMBL" id="PRLF01000002">
    <property type="protein sequence ID" value="RAW66794.1"/>
    <property type="molecule type" value="Genomic_DNA"/>
</dbReference>
<reference evidence="4 15" key="5">
    <citation type="journal article" date="2019" name="Nat. Med.">
        <title>A library of human gut bacterial isolates paired with longitudinal multiomics data enables mechanistic microbiome research.</title>
        <authorList>
            <person name="Poyet M."/>
            <person name="Groussin M."/>
            <person name="Gibbons S.M."/>
            <person name="Avila-Pacheco J."/>
            <person name="Jiang X."/>
            <person name="Kearney S.M."/>
            <person name="Perrotta A.R."/>
            <person name="Berdy B."/>
            <person name="Zhao S."/>
            <person name="Lieberman T.D."/>
            <person name="Swanson P.K."/>
            <person name="Smith M."/>
            <person name="Roesemann S."/>
            <person name="Alexander J.E."/>
            <person name="Rich S.A."/>
            <person name="Livny J."/>
            <person name="Vlamakis H."/>
            <person name="Clish C."/>
            <person name="Bullock K."/>
            <person name="Deik A."/>
            <person name="Scott J."/>
            <person name="Pierce K.A."/>
            <person name="Xavier R.J."/>
            <person name="Alm E.J."/>
        </authorList>
    </citation>
    <scope>NUCLEOTIDE SEQUENCE [LARGE SCALE GENOMIC DNA]</scope>
    <source>
        <strain evidence="4 15">BIOML-B1</strain>
    </source>
</reference>
<sequence length="186" mass="20582">MSKKCIYCGAELEDDDLFCDVCGRKQEENTSHKAVQTPSHEETSAVEEKTKEEVVLDVSQATEPEPQQASEAKDIVEVKMSEPEKAEEKPEQKSEKVLRDDAAKTVTTQPKSGIRKVRDIVLWILTVVMVLSVVVAVISGMGVMSVAYIIAAVVLCPKFKPEMGFWKRILIMFGAWIAVSVVLAIL</sequence>
<dbReference type="EMBL" id="QVES01000008">
    <property type="protein sequence ID" value="RGB85623.1"/>
    <property type="molecule type" value="Genomic_DNA"/>
</dbReference>
<evidence type="ECO:0000313" key="6">
    <source>
        <dbReference type="EMBL" id="PDX75349.1"/>
    </source>
</evidence>
<reference evidence="10 11" key="1">
    <citation type="journal article" date="2017" name="Front. Microbiol.">
        <title>New Insights into the Diversity of the Genus Faecalibacterium.</title>
        <authorList>
            <person name="Benevides L."/>
            <person name="Burman S."/>
            <person name="Martin R."/>
            <person name="Robert V."/>
            <person name="Thomas M."/>
            <person name="Miquel S."/>
            <person name="Chain F."/>
            <person name="Sokol H."/>
            <person name="Bermudez-Humaran L.G."/>
            <person name="Morrison M."/>
            <person name="Langella P."/>
            <person name="Azevedo V.A."/>
            <person name="Chatel J.M."/>
            <person name="Soares S."/>
        </authorList>
    </citation>
    <scope>NUCLEOTIDE SEQUENCE [LARGE SCALE GENOMIC DNA]</scope>
    <source>
        <strain evidence="5 10">CNCM I 4546</strain>
        <strain evidence="6 11">CNCM I 4573</strain>
    </source>
</reference>
<gene>
    <name evidence="7" type="ORF">C4N21_02940</name>
    <name evidence="5" type="ORF">CGS55_07795</name>
    <name evidence="6" type="ORF">CGS56_08800</name>
    <name evidence="9" type="ORF">DWZ04_04180</name>
    <name evidence="8" type="ORF">DWZ25_08980</name>
    <name evidence="4" type="ORF">GKE10_14990</name>
</gene>
<proteinExistence type="predicted"/>
<dbReference type="Proteomes" id="UP000250550">
    <property type="component" value="Unassembled WGS sequence"/>
</dbReference>
<feature type="compositionally biased region" description="Basic and acidic residues" evidence="1">
    <location>
        <begin position="71"/>
        <end position="103"/>
    </location>
</feature>
<feature type="transmembrane region" description="Helical" evidence="2">
    <location>
        <begin position="120"/>
        <end position="153"/>
    </location>
</feature>
<dbReference type="Proteomes" id="UP000260783">
    <property type="component" value="Unassembled WGS sequence"/>
</dbReference>
<evidence type="ECO:0000313" key="4">
    <source>
        <dbReference type="EMBL" id="MSC53162.1"/>
    </source>
</evidence>
<evidence type="ECO:0000313" key="12">
    <source>
        <dbReference type="Proteomes" id="UP000250550"/>
    </source>
</evidence>
<evidence type="ECO:0000313" key="10">
    <source>
        <dbReference type="Proteomes" id="UP000219901"/>
    </source>
</evidence>
<dbReference type="EMBL" id="QVEW01000003">
    <property type="protein sequence ID" value="RGC00505.1"/>
    <property type="molecule type" value="Genomic_DNA"/>
</dbReference>
<name>A0A2A6ZZR5_9FIRM</name>
<dbReference type="EMBL" id="NMTV01000047">
    <property type="protein sequence ID" value="PDX72401.1"/>
    <property type="molecule type" value="Genomic_DNA"/>
</dbReference>
<feature type="transmembrane region" description="Helical" evidence="2">
    <location>
        <begin position="165"/>
        <end position="185"/>
    </location>
</feature>
<evidence type="ECO:0000313" key="8">
    <source>
        <dbReference type="EMBL" id="RGB85623.1"/>
    </source>
</evidence>
<dbReference type="Proteomes" id="UP000260782">
    <property type="component" value="Unassembled WGS sequence"/>
</dbReference>
<evidence type="ECO:0000313" key="11">
    <source>
        <dbReference type="Proteomes" id="UP000220157"/>
    </source>
</evidence>
<dbReference type="Proteomes" id="UP000462091">
    <property type="component" value="Unassembled WGS sequence"/>
</dbReference>